<organism evidence="2">
    <name type="scientific">Tanacetum cinerariifolium</name>
    <name type="common">Dalmatian daisy</name>
    <name type="synonym">Chrysanthemum cinerariifolium</name>
    <dbReference type="NCBI Taxonomy" id="118510"/>
    <lineage>
        <taxon>Eukaryota</taxon>
        <taxon>Viridiplantae</taxon>
        <taxon>Streptophyta</taxon>
        <taxon>Embryophyta</taxon>
        <taxon>Tracheophyta</taxon>
        <taxon>Spermatophyta</taxon>
        <taxon>Magnoliopsida</taxon>
        <taxon>eudicotyledons</taxon>
        <taxon>Gunneridae</taxon>
        <taxon>Pentapetalae</taxon>
        <taxon>asterids</taxon>
        <taxon>campanulids</taxon>
        <taxon>Asterales</taxon>
        <taxon>Asteraceae</taxon>
        <taxon>Asteroideae</taxon>
        <taxon>Anthemideae</taxon>
        <taxon>Anthemidinae</taxon>
        <taxon>Tanacetum</taxon>
    </lineage>
</organism>
<evidence type="ECO:0000313" key="2">
    <source>
        <dbReference type="EMBL" id="GEU48397.1"/>
    </source>
</evidence>
<protein>
    <submittedName>
        <fullName evidence="2">Uncharacterized protein</fullName>
    </submittedName>
</protein>
<keyword evidence="1" id="KW-0472">Membrane</keyword>
<dbReference type="EMBL" id="BKCJ010002415">
    <property type="protein sequence ID" value="GEU48397.1"/>
    <property type="molecule type" value="Genomic_DNA"/>
</dbReference>
<dbReference type="AlphaFoldDB" id="A0A6L2KI42"/>
<name>A0A6L2KI42_TANCI</name>
<gene>
    <name evidence="2" type="ORF">Tci_020375</name>
</gene>
<reference evidence="2" key="1">
    <citation type="journal article" date="2019" name="Sci. Rep.">
        <title>Draft genome of Tanacetum cinerariifolium, the natural source of mosquito coil.</title>
        <authorList>
            <person name="Yamashiro T."/>
            <person name="Shiraishi A."/>
            <person name="Satake H."/>
            <person name="Nakayama K."/>
        </authorList>
    </citation>
    <scope>NUCLEOTIDE SEQUENCE</scope>
</reference>
<keyword evidence="1" id="KW-1133">Transmembrane helix</keyword>
<feature type="transmembrane region" description="Helical" evidence="1">
    <location>
        <begin position="119"/>
        <end position="140"/>
    </location>
</feature>
<evidence type="ECO:0000256" key="1">
    <source>
        <dbReference type="SAM" id="Phobius"/>
    </source>
</evidence>
<proteinExistence type="predicted"/>
<sequence length="144" mass="16782">MPKLRFRMIKEDSLKLRITVNFKADHVNAYDSNCGDQATASAIFMAYHVKDSLSSIGSLNDDIVTLTYDSNTLSEVPHYDTYHDDDYVLNYVVQEMKYDEHSVSHDDYMLNLRVTVMSSLMMSIWSPFKMKLITMFLLLYKIKK</sequence>
<accession>A0A6L2KI42</accession>
<comment type="caution">
    <text evidence="2">The sequence shown here is derived from an EMBL/GenBank/DDBJ whole genome shotgun (WGS) entry which is preliminary data.</text>
</comment>
<keyword evidence="1" id="KW-0812">Transmembrane</keyword>